<dbReference type="PRINTS" id="PR00723">
    <property type="entry name" value="SUBTILISIN"/>
</dbReference>
<feature type="active site" description="Charge relay system" evidence="5">
    <location>
        <position position="155"/>
    </location>
</feature>
<dbReference type="InterPro" id="IPR022398">
    <property type="entry name" value="Peptidase_S8_His-AS"/>
</dbReference>
<dbReference type="Proteomes" id="UP000772618">
    <property type="component" value="Unassembled WGS sequence"/>
</dbReference>
<evidence type="ECO:0000313" key="9">
    <source>
        <dbReference type="Proteomes" id="UP000772618"/>
    </source>
</evidence>
<keyword evidence="9" id="KW-1185">Reference proteome</keyword>
<dbReference type="InterPro" id="IPR036852">
    <property type="entry name" value="Peptidase_S8/S53_dom_sf"/>
</dbReference>
<dbReference type="InterPro" id="IPR000209">
    <property type="entry name" value="Peptidase_S8/S53_dom"/>
</dbReference>
<dbReference type="InterPro" id="IPR023827">
    <property type="entry name" value="Peptidase_S8_Asp-AS"/>
</dbReference>
<dbReference type="SUPFAM" id="SSF52743">
    <property type="entry name" value="Subtilisin-like"/>
    <property type="match status" value="1"/>
</dbReference>
<dbReference type="Gene3D" id="3.40.50.200">
    <property type="entry name" value="Peptidase S8/S53 domain"/>
    <property type="match status" value="1"/>
</dbReference>
<dbReference type="Pfam" id="PF00082">
    <property type="entry name" value="Peptidase_S8"/>
    <property type="match status" value="1"/>
</dbReference>
<evidence type="ECO:0000256" key="6">
    <source>
        <dbReference type="RuleBase" id="RU003355"/>
    </source>
</evidence>
<keyword evidence="2 5" id="KW-0645">Protease</keyword>
<accession>A0ABS5VRJ4</accession>
<dbReference type="PANTHER" id="PTHR43806:SF11">
    <property type="entry name" value="CEREVISIN-RELATED"/>
    <property type="match status" value="1"/>
</dbReference>
<keyword evidence="4 5" id="KW-0720">Serine protease</keyword>
<dbReference type="PROSITE" id="PS51257">
    <property type="entry name" value="PROKAR_LIPOPROTEIN"/>
    <property type="match status" value="1"/>
</dbReference>
<dbReference type="PROSITE" id="PS00137">
    <property type="entry name" value="SUBTILASE_HIS"/>
    <property type="match status" value="1"/>
</dbReference>
<feature type="active site" description="Charge relay system" evidence="5">
    <location>
        <position position="188"/>
    </location>
</feature>
<proteinExistence type="inferred from homology"/>
<sequence length="384" mass="40695">MFKSLIQTTILISISAFLSCNEEPEVETKPTVDNCLTTSSIKQGQIIEGDYIVTFTSSGSSNGRLEAARAAALKYSIPKSAIRREIEGERAHLLMQLSADKVEELKKDTNILSIEPDRVISICACFNVIEPRSVTWNVEKVGYGDGTNKTAWIIDTGIDSDHPDLNVNTKSSKSFLEGNDSFEDDNGHGTHIGGIIGALNNRIGTLGVASGASLVALKVLDENGDGKLSGLLAALSYVRSNAKAGDVVNISVGFEDASQTLENEIKSIANRGVFFALAAGNESTKANTYSPARTSGNNIYTVSAVDSLNRFANFSNFGNDVVDYAAPGVRILSAYKNGKYAILSGTSMAAPHVAGILLINSGKINSAGTALNDPDDDPDPIAHK</sequence>
<evidence type="ECO:0000256" key="4">
    <source>
        <dbReference type="ARBA" id="ARBA00022825"/>
    </source>
</evidence>
<evidence type="ECO:0000313" key="8">
    <source>
        <dbReference type="EMBL" id="MBT1704043.1"/>
    </source>
</evidence>
<dbReference type="InterPro" id="IPR015500">
    <property type="entry name" value="Peptidase_S8_subtilisin-rel"/>
</dbReference>
<dbReference type="PROSITE" id="PS00136">
    <property type="entry name" value="SUBTILASE_ASP"/>
    <property type="match status" value="1"/>
</dbReference>
<comment type="similarity">
    <text evidence="1 5 6">Belongs to the peptidase S8 family.</text>
</comment>
<keyword evidence="3 5" id="KW-0378">Hydrolase</keyword>
<name>A0ABS5VRJ4_9BACT</name>
<evidence type="ECO:0000259" key="7">
    <source>
        <dbReference type="Pfam" id="PF00082"/>
    </source>
</evidence>
<dbReference type="EMBL" id="JAHESD010000024">
    <property type="protein sequence ID" value="MBT1704043.1"/>
    <property type="molecule type" value="Genomic_DNA"/>
</dbReference>
<reference evidence="8 9" key="1">
    <citation type="submission" date="2021-05" db="EMBL/GenBank/DDBJ databases">
        <title>A Polyphasic approach of four new species of the genus Ohtaekwangia: Ohtaekwangia histidinii sp. nov., Ohtaekwangia cretensis sp. nov., Ohtaekwangia indiensis sp. nov., Ohtaekwangia reichenbachii sp. nov. from diverse environment.</title>
        <authorList>
            <person name="Octaviana S."/>
        </authorList>
    </citation>
    <scope>NUCLEOTIDE SEQUENCE [LARGE SCALE GENOMIC DNA]</scope>
    <source>
        <strain evidence="8 9">PWU20</strain>
    </source>
</reference>
<dbReference type="PANTHER" id="PTHR43806">
    <property type="entry name" value="PEPTIDASE S8"/>
    <property type="match status" value="1"/>
</dbReference>
<dbReference type="InterPro" id="IPR023828">
    <property type="entry name" value="Peptidase_S8_Ser-AS"/>
</dbReference>
<evidence type="ECO:0000256" key="3">
    <source>
        <dbReference type="ARBA" id="ARBA00022801"/>
    </source>
</evidence>
<feature type="domain" description="Peptidase S8/S53" evidence="7">
    <location>
        <begin position="153"/>
        <end position="357"/>
    </location>
</feature>
<comment type="caution">
    <text evidence="8">The sequence shown here is derived from an EMBL/GenBank/DDBJ whole genome shotgun (WGS) entry which is preliminary data.</text>
</comment>
<gene>
    <name evidence="8" type="ORF">KK060_12185</name>
</gene>
<dbReference type="PROSITE" id="PS51892">
    <property type="entry name" value="SUBTILASE"/>
    <property type="match status" value="1"/>
</dbReference>
<dbReference type="PROSITE" id="PS00138">
    <property type="entry name" value="SUBTILASE_SER"/>
    <property type="match status" value="1"/>
</dbReference>
<dbReference type="InterPro" id="IPR050131">
    <property type="entry name" value="Peptidase_S8_subtilisin-like"/>
</dbReference>
<protein>
    <submittedName>
        <fullName evidence="8">S8 family serine peptidase</fullName>
    </submittedName>
</protein>
<feature type="active site" description="Charge relay system" evidence="5">
    <location>
        <position position="347"/>
    </location>
</feature>
<evidence type="ECO:0000256" key="2">
    <source>
        <dbReference type="ARBA" id="ARBA00022670"/>
    </source>
</evidence>
<evidence type="ECO:0000256" key="1">
    <source>
        <dbReference type="ARBA" id="ARBA00011073"/>
    </source>
</evidence>
<dbReference type="RefSeq" id="WP_254154005.1">
    <property type="nucleotide sequence ID" value="NZ_JAHESD010000024.1"/>
</dbReference>
<evidence type="ECO:0000256" key="5">
    <source>
        <dbReference type="PROSITE-ProRule" id="PRU01240"/>
    </source>
</evidence>
<organism evidence="8 9">
    <name type="scientific">Chryseosolibacter indicus</name>
    <dbReference type="NCBI Taxonomy" id="2782351"/>
    <lineage>
        <taxon>Bacteria</taxon>
        <taxon>Pseudomonadati</taxon>
        <taxon>Bacteroidota</taxon>
        <taxon>Cytophagia</taxon>
        <taxon>Cytophagales</taxon>
        <taxon>Chryseotaleaceae</taxon>
        <taxon>Chryseosolibacter</taxon>
    </lineage>
</organism>